<feature type="compositionally biased region" description="Pro residues" evidence="1">
    <location>
        <begin position="12"/>
        <end position="24"/>
    </location>
</feature>
<dbReference type="OrthoDB" id="308383at2759"/>
<proteinExistence type="predicted"/>
<evidence type="ECO:0000313" key="3">
    <source>
        <dbReference type="Proteomes" id="UP000008370"/>
    </source>
</evidence>
<feature type="compositionally biased region" description="Basic and acidic residues" evidence="1">
    <location>
        <begin position="1"/>
        <end position="10"/>
    </location>
</feature>
<dbReference type="InterPro" id="IPR046341">
    <property type="entry name" value="SET_dom_sf"/>
</dbReference>
<sequence length="156" mass="17709">MPRNRNRDMPRVPIPVPRQNPRPPASLTLSAKQRLEQEWNEACKIVHAAYVVIGDREDDAIPQLDDDFKWVEAEYELGNNVLPVDEGFLISCTCGNICEDAHTCECQEELPLEEDEDGQLLRTFAYDKNGLFKFDRRLWLLLRNGGGPSTAGLLVV</sequence>
<protein>
    <submittedName>
        <fullName evidence="2">Uncharacterized protein</fullName>
    </submittedName>
</protein>
<dbReference type="Gene3D" id="2.170.270.10">
    <property type="entry name" value="SET domain"/>
    <property type="match status" value="1"/>
</dbReference>
<dbReference type="RefSeq" id="XP_007390150.1">
    <property type="nucleotide sequence ID" value="XM_007390088.1"/>
</dbReference>
<dbReference type="GeneID" id="18910644"/>
<dbReference type="InParanoid" id="K5W9R8"/>
<dbReference type="Proteomes" id="UP000008370">
    <property type="component" value="Unassembled WGS sequence"/>
</dbReference>
<dbReference type="EMBL" id="JH930468">
    <property type="protein sequence ID" value="EKM60703.1"/>
    <property type="molecule type" value="Genomic_DNA"/>
</dbReference>
<accession>K5W9R8</accession>
<keyword evidence="3" id="KW-1185">Reference proteome</keyword>
<dbReference type="HOGENOM" id="CLU_1687270_0_0_1"/>
<gene>
    <name evidence="2" type="ORF">PHACADRAFT_189825</name>
</gene>
<organism evidence="2 3">
    <name type="scientific">Phanerochaete carnosa (strain HHB-10118-sp)</name>
    <name type="common">White-rot fungus</name>
    <name type="synonym">Peniophora carnosa</name>
    <dbReference type="NCBI Taxonomy" id="650164"/>
    <lineage>
        <taxon>Eukaryota</taxon>
        <taxon>Fungi</taxon>
        <taxon>Dikarya</taxon>
        <taxon>Basidiomycota</taxon>
        <taxon>Agaricomycotina</taxon>
        <taxon>Agaricomycetes</taxon>
        <taxon>Polyporales</taxon>
        <taxon>Phanerochaetaceae</taxon>
        <taxon>Phanerochaete</taxon>
    </lineage>
</organism>
<name>K5W9R8_PHACS</name>
<evidence type="ECO:0000313" key="2">
    <source>
        <dbReference type="EMBL" id="EKM60703.1"/>
    </source>
</evidence>
<reference evidence="2 3" key="1">
    <citation type="journal article" date="2012" name="BMC Genomics">
        <title>Comparative genomics of the white-rot fungi, Phanerochaete carnosa and P. chrysosporium, to elucidate the genetic basis of the distinct wood types they colonize.</title>
        <authorList>
            <person name="Suzuki H."/>
            <person name="MacDonald J."/>
            <person name="Syed K."/>
            <person name="Salamov A."/>
            <person name="Hori C."/>
            <person name="Aerts A."/>
            <person name="Henrissat B."/>
            <person name="Wiebenga A."/>
            <person name="vanKuyk P.A."/>
            <person name="Barry K."/>
            <person name="Lindquist E."/>
            <person name="LaButti K."/>
            <person name="Lapidus A."/>
            <person name="Lucas S."/>
            <person name="Coutinho P."/>
            <person name="Gong Y."/>
            <person name="Samejima M."/>
            <person name="Mahadevan R."/>
            <person name="Abou-Zaid M."/>
            <person name="de Vries R.P."/>
            <person name="Igarashi K."/>
            <person name="Yadav J.S."/>
            <person name="Grigoriev I.V."/>
            <person name="Master E.R."/>
        </authorList>
    </citation>
    <scope>NUCLEOTIDE SEQUENCE [LARGE SCALE GENOMIC DNA]</scope>
    <source>
        <strain evidence="2 3">HHB-10118-sp</strain>
    </source>
</reference>
<dbReference type="STRING" id="650164.K5W9R8"/>
<feature type="region of interest" description="Disordered" evidence="1">
    <location>
        <begin position="1"/>
        <end position="25"/>
    </location>
</feature>
<dbReference type="AlphaFoldDB" id="K5W9R8"/>
<evidence type="ECO:0000256" key="1">
    <source>
        <dbReference type="SAM" id="MobiDB-lite"/>
    </source>
</evidence>
<dbReference type="KEGG" id="pco:PHACADRAFT_189825"/>